<evidence type="ECO:0008006" key="3">
    <source>
        <dbReference type="Google" id="ProtNLM"/>
    </source>
</evidence>
<sequence length="204" mass="22966">MKARMVNAAAFLALYLAFLSWYNGWGMEPLTAGEVDSLVGKVVAQGADPDQLKNLRQMAKGDDGEEFFMLNLNRYDYAEGEPQQGVPADYQKYGQVVIQMILKNAGHPIFSGEFPDFLVAGELENANWHEIILVRYRSRRDFLNMVTSDEYLKIAQHRSGGIQYAEVAPTRAGINLVTPRFVVFAFMAILALLIDTVIRRKSQL</sequence>
<protein>
    <recommendedName>
        <fullName evidence="3">DUF1330 domain-containing protein</fullName>
    </recommendedName>
</protein>
<organism evidence="2">
    <name type="scientific">marine metagenome</name>
    <dbReference type="NCBI Taxonomy" id="408172"/>
    <lineage>
        <taxon>unclassified sequences</taxon>
        <taxon>metagenomes</taxon>
        <taxon>ecological metagenomes</taxon>
    </lineage>
</organism>
<dbReference type="InterPro" id="IPR011008">
    <property type="entry name" value="Dimeric_a/b-barrel"/>
</dbReference>
<dbReference type="PANTHER" id="PTHR40257">
    <property type="match status" value="1"/>
</dbReference>
<name>A0A382F7C7_9ZZZZ</name>
<evidence type="ECO:0000313" key="2">
    <source>
        <dbReference type="EMBL" id="SVB58948.1"/>
    </source>
</evidence>
<accession>A0A382F7C7</accession>
<proteinExistence type="predicted"/>
<dbReference type="PANTHER" id="PTHR40257:SF1">
    <property type="entry name" value="DUF1330 DOMAIN-CONTAINING PROTEIN"/>
    <property type="match status" value="1"/>
</dbReference>
<reference evidence="2" key="1">
    <citation type="submission" date="2018-05" db="EMBL/GenBank/DDBJ databases">
        <authorList>
            <person name="Lanie J.A."/>
            <person name="Ng W.-L."/>
            <person name="Kazmierczak K.M."/>
            <person name="Andrzejewski T.M."/>
            <person name="Davidsen T.M."/>
            <person name="Wayne K.J."/>
            <person name="Tettelin H."/>
            <person name="Glass J.I."/>
            <person name="Rusch D."/>
            <person name="Podicherti R."/>
            <person name="Tsui H.-C.T."/>
            <person name="Winkler M.E."/>
        </authorList>
    </citation>
    <scope>NUCLEOTIDE SEQUENCE</scope>
</reference>
<dbReference type="AlphaFoldDB" id="A0A382F7C7"/>
<keyword evidence="1" id="KW-0472">Membrane</keyword>
<keyword evidence="1" id="KW-0812">Transmembrane</keyword>
<dbReference type="SUPFAM" id="SSF54909">
    <property type="entry name" value="Dimeric alpha+beta barrel"/>
    <property type="match status" value="1"/>
</dbReference>
<evidence type="ECO:0000256" key="1">
    <source>
        <dbReference type="SAM" id="Phobius"/>
    </source>
</evidence>
<keyword evidence="1" id="KW-1133">Transmembrane helix</keyword>
<feature type="transmembrane region" description="Helical" evidence="1">
    <location>
        <begin position="181"/>
        <end position="198"/>
    </location>
</feature>
<dbReference type="EMBL" id="UINC01048432">
    <property type="protein sequence ID" value="SVB58948.1"/>
    <property type="molecule type" value="Genomic_DNA"/>
</dbReference>
<dbReference type="Gene3D" id="3.30.70.100">
    <property type="match status" value="1"/>
</dbReference>
<gene>
    <name evidence="2" type="ORF">METZ01_LOCUS211802</name>
</gene>